<reference evidence="2 3" key="1">
    <citation type="journal article" date="2013" name="Genome Announc.">
        <title>Draft Genome Sequence of the Cellulolytic Bacterium Clostridium papyrosolvens C7 (ATCC 700395).</title>
        <authorList>
            <person name="Zepeda V."/>
            <person name="Dassa B."/>
            <person name="Borovok I."/>
            <person name="Lamed R."/>
            <person name="Bayer E.A."/>
            <person name="Cate J.H."/>
        </authorList>
    </citation>
    <scope>NUCLEOTIDE SEQUENCE [LARGE SCALE GENOMIC DNA]</scope>
    <source>
        <strain evidence="2 3">C7</strain>
    </source>
</reference>
<dbReference type="CDD" id="cd06170">
    <property type="entry name" value="LuxR_C_like"/>
    <property type="match status" value="1"/>
</dbReference>
<dbReference type="SMART" id="SM00421">
    <property type="entry name" value="HTH_LUXR"/>
    <property type="match status" value="1"/>
</dbReference>
<dbReference type="Proteomes" id="UP000016860">
    <property type="component" value="Unassembled WGS sequence"/>
</dbReference>
<dbReference type="GO" id="GO:0003677">
    <property type="term" value="F:DNA binding"/>
    <property type="evidence" value="ECO:0007669"/>
    <property type="project" value="InterPro"/>
</dbReference>
<feature type="domain" description="HTH luxR-type" evidence="1">
    <location>
        <begin position="153"/>
        <end position="218"/>
    </location>
</feature>
<evidence type="ECO:0000259" key="1">
    <source>
        <dbReference type="PROSITE" id="PS50043"/>
    </source>
</evidence>
<comment type="caution">
    <text evidence="2">The sequence shown here is derived from an EMBL/GenBank/DDBJ whole genome shotgun (WGS) entry which is preliminary data.</text>
</comment>
<evidence type="ECO:0000313" key="2">
    <source>
        <dbReference type="EMBL" id="EPR07739.1"/>
    </source>
</evidence>
<dbReference type="AlphaFoldDB" id="U4QWP3"/>
<dbReference type="EMBL" id="ATAY01000098">
    <property type="protein sequence ID" value="EPR07739.1"/>
    <property type="molecule type" value="Genomic_DNA"/>
</dbReference>
<evidence type="ECO:0000313" key="3">
    <source>
        <dbReference type="Proteomes" id="UP000016860"/>
    </source>
</evidence>
<dbReference type="GO" id="GO:0006355">
    <property type="term" value="P:regulation of DNA-templated transcription"/>
    <property type="evidence" value="ECO:0007669"/>
    <property type="project" value="InterPro"/>
</dbReference>
<dbReference type="InterPro" id="IPR000792">
    <property type="entry name" value="Tscrpt_reg_LuxR_C"/>
</dbReference>
<dbReference type="Gene3D" id="1.10.10.10">
    <property type="entry name" value="Winged helix-like DNA-binding domain superfamily/Winged helix DNA-binding domain"/>
    <property type="match status" value="1"/>
</dbReference>
<dbReference type="PATRIC" id="fig|1330534.3.peg.3903"/>
<dbReference type="STRING" id="1330534.L323_19655"/>
<dbReference type="Pfam" id="PF00196">
    <property type="entry name" value="GerE"/>
    <property type="match status" value="1"/>
</dbReference>
<dbReference type="InterPro" id="IPR036388">
    <property type="entry name" value="WH-like_DNA-bd_sf"/>
</dbReference>
<dbReference type="PROSITE" id="PS50043">
    <property type="entry name" value="HTH_LUXR_2"/>
    <property type="match status" value="1"/>
</dbReference>
<proteinExistence type="predicted"/>
<dbReference type="RefSeq" id="WP_020817283.1">
    <property type="nucleotide sequence ID" value="NZ_ATAY01000098.1"/>
</dbReference>
<dbReference type="InterPro" id="IPR016032">
    <property type="entry name" value="Sig_transdc_resp-reg_C-effctor"/>
</dbReference>
<dbReference type="SUPFAM" id="SSF46894">
    <property type="entry name" value="C-terminal effector domain of the bipartite response regulators"/>
    <property type="match status" value="1"/>
</dbReference>
<accession>U4QWP3</accession>
<gene>
    <name evidence="2" type="ORF">L323_19655</name>
</gene>
<name>U4QWP3_9FIRM</name>
<organism evidence="2 3">
    <name type="scientific">Ruminiclostridium papyrosolvens C7</name>
    <dbReference type="NCBI Taxonomy" id="1330534"/>
    <lineage>
        <taxon>Bacteria</taxon>
        <taxon>Bacillati</taxon>
        <taxon>Bacillota</taxon>
        <taxon>Clostridia</taxon>
        <taxon>Eubacteriales</taxon>
        <taxon>Oscillospiraceae</taxon>
        <taxon>Ruminiclostridium</taxon>
    </lineage>
</organism>
<protein>
    <recommendedName>
        <fullName evidence="1">HTH luxR-type domain-containing protein</fullName>
    </recommendedName>
</protein>
<dbReference type="PRINTS" id="PR00038">
    <property type="entry name" value="HTHLUXR"/>
</dbReference>
<sequence length="226" mass="26655">MDVEIVKNLISRVFINTITEISNTKTFQDLCDETLFLLNDNKYTNIVSLKYRKYKFIKFNIGRELECKINDNINSSKKRKSFSIDILSEKYGNIISMPVQKTSGEMILFISMVTFSEPSDIILLFLEMLVNNFYRNFIIEYIMDTLKVPVYLNTKVSLQFSDKERRIVELLKEGYEDKHICNECNISISTLRKYISNVFNNLGVRNRTEFVNTYNIIKILEIYESM</sequence>